<evidence type="ECO:0000256" key="3">
    <source>
        <dbReference type="ARBA" id="ARBA00022729"/>
    </source>
</evidence>
<dbReference type="GO" id="GO:0043190">
    <property type="term" value="C:ATP-binding cassette (ABC) transporter complex"/>
    <property type="evidence" value="ECO:0007669"/>
    <property type="project" value="InterPro"/>
</dbReference>
<evidence type="ECO:0000256" key="1">
    <source>
        <dbReference type="ARBA" id="ARBA00005695"/>
    </source>
</evidence>
<dbReference type="GO" id="GO:1904680">
    <property type="term" value="F:peptide transmembrane transporter activity"/>
    <property type="evidence" value="ECO:0007669"/>
    <property type="project" value="TreeGrafter"/>
</dbReference>
<proteinExistence type="inferred from homology"/>
<dbReference type="PIRSF" id="PIRSF002741">
    <property type="entry name" value="MppA"/>
    <property type="match status" value="1"/>
</dbReference>
<comment type="caution">
    <text evidence="6">The sequence shown here is derived from an EMBL/GenBank/DDBJ whole genome shotgun (WGS) entry which is preliminary data.</text>
</comment>
<feature type="domain" description="Solute-binding protein family 5" evidence="5">
    <location>
        <begin position="117"/>
        <end position="485"/>
    </location>
</feature>
<dbReference type="EMBL" id="JAHLKM010000014">
    <property type="protein sequence ID" value="MCQ4333926.1"/>
    <property type="molecule type" value="Genomic_DNA"/>
</dbReference>
<dbReference type="RefSeq" id="WP_256029952.1">
    <property type="nucleotide sequence ID" value="NZ_JAHLKM010000014.1"/>
</dbReference>
<dbReference type="Pfam" id="PF00496">
    <property type="entry name" value="SBP_bac_5"/>
    <property type="match status" value="1"/>
</dbReference>
<dbReference type="InterPro" id="IPR030678">
    <property type="entry name" value="Peptide/Ni-bd"/>
</dbReference>
<protein>
    <submittedName>
        <fullName evidence="6">ABC transporter substrate-binding protein</fullName>
    </submittedName>
</protein>
<dbReference type="SUPFAM" id="SSF53850">
    <property type="entry name" value="Periplasmic binding protein-like II"/>
    <property type="match status" value="1"/>
</dbReference>
<dbReference type="Gene3D" id="3.40.190.10">
    <property type="entry name" value="Periplasmic binding protein-like II"/>
    <property type="match status" value="1"/>
</dbReference>
<feature type="compositionally biased region" description="Gly residues" evidence="4">
    <location>
        <begin position="48"/>
        <end position="62"/>
    </location>
</feature>
<dbReference type="PROSITE" id="PS51257">
    <property type="entry name" value="PROKAR_LIPOPROTEIN"/>
    <property type="match status" value="1"/>
</dbReference>
<evidence type="ECO:0000256" key="4">
    <source>
        <dbReference type="SAM" id="MobiDB-lite"/>
    </source>
</evidence>
<keyword evidence="7" id="KW-1185">Reference proteome</keyword>
<dbReference type="GO" id="GO:0042597">
    <property type="term" value="C:periplasmic space"/>
    <property type="evidence" value="ECO:0007669"/>
    <property type="project" value="UniProtKB-ARBA"/>
</dbReference>
<organism evidence="6 7">
    <name type="scientific">Natronomonas aquatica</name>
    <dbReference type="NCBI Taxonomy" id="2841590"/>
    <lineage>
        <taxon>Archaea</taxon>
        <taxon>Methanobacteriati</taxon>
        <taxon>Methanobacteriota</taxon>
        <taxon>Stenosarchaea group</taxon>
        <taxon>Halobacteria</taxon>
        <taxon>Halobacteriales</taxon>
        <taxon>Natronomonadaceae</taxon>
        <taxon>Natronomonas</taxon>
    </lineage>
</organism>
<dbReference type="CDD" id="cd08512">
    <property type="entry name" value="PBP2_NikA_DppA_OppA_like_7"/>
    <property type="match status" value="1"/>
</dbReference>
<reference evidence="6" key="1">
    <citation type="journal article" date="2023" name="Front. Microbiol.">
        <title>Genomic-based phylogenetic and metabolic analyses of the genus Natronomonas, and description of Natronomonas aquatica sp. nov.</title>
        <authorList>
            <person name="Garcia-Roldan A."/>
            <person name="Duran-Viseras A."/>
            <person name="de la Haba R.R."/>
            <person name="Corral P."/>
            <person name="Sanchez-Porro C."/>
            <person name="Ventosa A."/>
        </authorList>
    </citation>
    <scope>NUCLEOTIDE SEQUENCE</scope>
    <source>
        <strain evidence="6">F2-12</strain>
    </source>
</reference>
<dbReference type="AlphaFoldDB" id="A0A9R1D672"/>
<name>A0A9R1D672_9EURY</name>
<gene>
    <name evidence="6" type="ORF">KM295_10620</name>
</gene>
<dbReference type="GO" id="GO:0015833">
    <property type="term" value="P:peptide transport"/>
    <property type="evidence" value="ECO:0007669"/>
    <property type="project" value="TreeGrafter"/>
</dbReference>
<evidence type="ECO:0000259" key="5">
    <source>
        <dbReference type="Pfam" id="PF00496"/>
    </source>
</evidence>
<evidence type="ECO:0000313" key="7">
    <source>
        <dbReference type="Proteomes" id="UP001139494"/>
    </source>
</evidence>
<dbReference type="Proteomes" id="UP001139494">
    <property type="component" value="Unassembled WGS sequence"/>
</dbReference>
<dbReference type="InterPro" id="IPR000914">
    <property type="entry name" value="SBP_5_dom"/>
</dbReference>
<dbReference type="PANTHER" id="PTHR30290">
    <property type="entry name" value="PERIPLASMIC BINDING COMPONENT OF ABC TRANSPORTER"/>
    <property type="match status" value="1"/>
</dbReference>
<feature type="region of interest" description="Disordered" evidence="4">
    <location>
        <begin position="361"/>
        <end position="385"/>
    </location>
</feature>
<comment type="similarity">
    <text evidence="1">Belongs to the bacterial solute-binding protein 5 family.</text>
</comment>
<dbReference type="InterPro" id="IPR039424">
    <property type="entry name" value="SBP_5"/>
</dbReference>
<evidence type="ECO:0000256" key="2">
    <source>
        <dbReference type="ARBA" id="ARBA00022448"/>
    </source>
</evidence>
<feature type="region of interest" description="Disordered" evidence="4">
    <location>
        <begin position="48"/>
        <end position="71"/>
    </location>
</feature>
<keyword evidence="2" id="KW-0813">Transport</keyword>
<evidence type="ECO:0000313" key="6">
    <source>
        <dbReference type="EMBL" id="MCQ4333926.1"/>
    </source>
</evidence>
<sequence>MVSEDQRVGRRDILKTTGGVVIGGGLAGCSGNGGNGNGGNGNGGNGNGGNGNGNGGGGGGGSSQPDYVNRPELGSSQQIITVTLDPGFSAPSIDSTGNVYQASYDFLVAESPAPDHELVPRLATEWEVIDNRTFEFTLKEGVMFHSGNELTAEDVIYSFERAYNMEGPAFSTFRGFVTPEGLSAPDDYTVRIELEEPWVHFLGALANFSIVDSQLVQENEQDGDWGHEWMQSNTAGCGPYVMTEWDNSARVRWERFEDYHGGWDHVENPIENIQGQNIEENSTIIQMWDQNEAHYTGHNLAQETYDQLEQRDDTVINEIDTIQVWIMTFNTTKAPYDDVNVRNAISEAVDYEAAQDLIIPGSRPGAGPVPRPMAGHNDDIEPEGAADPEAAQDLLDQADYTLDEVNEAGGMQFAKYRDTGPVDRVPLLWQENLAQIDIESSIRNVTFGEISDSTASPEDAISGYGANWRGGGGAPVTVDPYTYLSHHSSVLGSNFYTVHWWEDEEVDELMEDARASESLEEAREPYNEAQRIINDAKPLMWVSNPRHFVMMREEIDGFNYRATTGQRWYPYEWSWNPE</sequence>
<accession>A0A9R1D672</accession>
<dbReference type="Gene3D" id="3.10.105.10">
    <property type="entry name" value="Dipeptide-binding Protein, Domain 3"/>
    <property type="match status" value="1"/>
</dbReference>
<dbReference type="PANTHER" id="PTHR30290:SF9">
    <property type="entry name" value="OLIGOPEPTIDE-BINDING PROTEIN APPA"/>
    <property type="match status" value="1"/>
</dbReference>
<keyword evidence="3" id="KW-0732">Signal</keyword>
<dbReference type="Gene3D" id="3.90.76.10">
    <property type="entry name" value="Dipeptide-binding Protein, Domain 1"/>
    <property type="match status" value="1"/>
</dbReference>